<dbReference type="InterPro" id="IPR013106">
    <property type="entry name" value="Ig_V-set"/>
</dbReference>
<dbReference type="SMART" id="SM00409">
    <property type="entry name" value="IG"/>
    <property type="match status" value="1"/>
</dbReference>
<reference evidence="3" key="1">
    <citation type="submission" date="2023-08" db="EMBL/GenBank/DDBJ databases">
        <title>Pelteobagrus vachellii genome.</title>
        <authorList>
            <person name="Liu H."/>
        </authorList>
    </citation>
    <scope>NUCLEOTIDE SEQUENCE</scope>
    <source>
        <strain evidence="3">PRFRI_2022a</strain>
        <tissue evidence="3">Muscle</tissue>
    </source>
</reference>
<evidence type="ECO:0000259" key="2">
    <source>
        <dbReference type="SMART" id="SM00409"/>
    </source>
</evidence>
<dbReference type="InterPro" id="IPR036179">
    <property type="entry name" value="Ig-like_dom_sf"/>
</dbReference>
<protein>
    <recommendedName>
        <fullName evidence="2">Immunoglobulin domain-containing protein</fullName>
    </recommendedName>
</protein>
<keyword evidence="4" id="KW-1185">Reference proteome</keyword>
<dbReference type="Gene3D" id="2.60.40.10">
    <property type="entry name" value="Immunoglobulins"/>
    <property type="match status" value="1"/>
</dbReference>
<comment type="caution">
    <text evidence="3">The sequence shown here is derived from an EMBL/GenBank/DDBJ whole genome shotgun (WGS) entry which is preliminary data.</text>
</comment>
<name>A0AA88SJK3_TACVA</name>
<dbReference type="SUPFAM" id="SSF48726">
    <property type="entry name" value="Immunoglobulin"/>
    <property type="match status" value="1"/>
</dbReference>
<evidence type="ECO:0000313" key="3">
    <source>
        <dbReference type="EMBL" id="KAK2834001.1"/>
    </source>
</evidence>
<dbReference type="Proteomes" id="UP001187315">
    <property type="component" value="Unassembled WGS sequence"/>
</dbReference>
<dbReference type="InterPro" id="IPR013783">
    <property type="entry name" value="Ig-like_fold"/>
</dbReference>
<evidence type="ECO:0000256" key="1">
    <source>
        <dbReference type="SAM" id="SignalP"/>
    </source>
</evidence>
<accession>A0AA88SJK3</accession>
<organism evidence="3 4">
    <name type="scientific">Tachysurus vachellii</name>
    <name type="common">Darkbarbel catfish</name>
    <name type="synonym">Pelteobagrus vachellii</name>
    <dbReference type="NCBI Taxonomy" id="175792"/>
    <lineage>
        <taxon>Eukaryota</taxon>
        <taxon>Metazoa</taxon>
        <taxon>Chordata</taxon>
        <taxon>Craniata</taxon>
        <taxon>Vertebrata</taxon>
        <taxon>Euteleostomi</taxon>
        <taxon>Actinopterygii</taxon>
        <taxon>Neopterygii</taxon>
        <taxon>Teleostei</taxon>
        <taxon>Ostariophysi</taxon>
        <taxon>Siluriformes</taxon>
        <taxon>Bagridae</taxon>
        <taxon>Tachysurus</taxon>
    </lineage>
</organism>
<feature type="signal peptide" evidence="1">
    <location>
        <begin position="1"/>
        <end position="18"/>
    </location>
</feature>
<proteinExistence type="predicted"/>
<gene>
    <name evidence="3" type="ORF">Q7C36_014702</name>
</gene>
<dbReference type="EMBL" id="JAVHJS010000015">
    <property type="protein sequence ID" value="KAK2834001.1"/>
    <property type="molecule type" value="Genomic_DNA"/>
</dbReference>
<dbReference type="InterPro" id="IPR003599">
    <property type="entry name" value="Ig_sub"/>
</dbReference>
<dbReference type="AlphaFoldDB" id="A0AA88SJK3"/>
<sequence length="145" mass="16460">MKVQLVFILLSCANSIFTEFQFDLKSISTVIVSENETVTLRCDITGNEEVAWYHLNSTYMLKLLISAQKTRMVKSLPVYYNVDKSRFILRPDSEINTAEFTINNINGDNLGLYFCGTTAKPAQMHFNNATRLKFKGKSEGTTPDE</sequence>
<feature type="domain" description="Immunoglobulin" evidence="2">
    <location>
        <begin position="27"/>
        <end position="135"/>
    </location>
</feature>
<feature type="chain" id="PRO_5041680963" description="Immunoglobulin domain-containing protein" evidence="1">
    <location>
        <begin position="19"/>
        <end position="145"/>
    </location>
</feature>
<evidence type="ECO:0000313" key="4">
    <source>
        <dbReference type="Proteomes" id="UP001187315"/>
    </source>
</evidence>
<dbReference type="Pfam" id="PF07686">
    <property type="entry name" value="V-set"/>
    <property type="match status" value="1"/>
</dbReference>
<keyword evidence="1" id="KW-0732">Signal</keyword>